<dbReference type="PANTHER" id="PTHR35011:SF2">
    <property type="entry name" value="2,3-DIKETO-L-GULONATE TRAP TRANSPORTER SMALL PERMEASE PROTEIN YIAM"/>
    <property type="match status" value="1"/>
</dbReference>
<reference evidence="11 12" key="1">
    <citation type="submission" date="2016-10" db="EMBL/GenBank/DDBJ databases">
        <authorList>
            <person name="de Groot N.N."/>
        </authorList>
    </citation>
    <scope>NUCLEOTIDE SEQUENCE [LARGE SCALE GENOMIC DNA]</scope>
    <source>
        <strain evidence="11 12">NLAE-zl-G419</strain>
    </source>
</reference>
<sequence>MKKFIKALTNIENVIMVATFATMVMCSFAQVVNRNIFKLPISWFDEASTYCMIYMALIGTELGLRDGTQIAVTALVDKLKGKTKQIVEVFAKVVVLIFSSTILISAIKMVGKQIETGQTSAALGLPMAVPYAALVISFVMIVLVQAVTTFEIIVNMFKGKSIDMEVQK</sequence>
<dbReference type="PANTHER" id="PTHR35011">
    <property type="entry name" value="2,3-DIKETO-L-GULONATE TRAP TRANSPORTER SMALL PERMEASE PROTEIN YIAM"/>
    <property type="match status" value="1"/>
</dbReference>
<dbReference type="RefSeq" id="WP_027638879.1">
    <property type="nucleotide sequence ID" value="NZ_FOOE01000015.1"/>
</dbReference>
<evidence type="ECO:0000256" key="9">
    <source>
        <dbReference type="SAM" id="Phobius"/>
    </source>
</evidence>
<keyword evidence="6 9" id="KW-1133">Transmembrane helix</keyword>
<comment type="similarity">
    <text evidence="8">Belongs to the TRAP transporter small permease family.</text>
</comment>
<proteinExistence type="inferred from homology"/>
<feature type="transmembrane region" description="Helical" evidence="9">
    <location>
        <begin position="89"/>
        <end position="111"/>
    </location>
</feature>
<dbReference type="Pfam" id="PF04290">
    <property type="entry name" value="DctQ"/>
    <property type="match status" value="1"/>
</dbReference>
<dbReference type="AlphaFoldDB" id="A0A1I2MK76"/>
<evidence type="ECO:0000259" key="10">
    <source>
        <dbReference type="Pfam" id="PF04290"/>
    </source>
</evidence>
<dbReference type="eggNOG" id="COG3090">
    <property type="taxonomic scope" value="Bacteria"/>
</dbReference>
<evidence type="ECO:0000256" key="4">
    <source>
        <dbReference type="ARBA" id="ARBA00022519"/>
    </source>
</evidence>
<accession>A0A1I2MK76</accession>
<comment type="subcellular location">
    <subcellularLocation>
        <location evidence="1">Cell inner membrane</location>
        <topology evidence="1">Multi-pass membrane protein</topology>
    </subcellularLocation>
</comment>
<evidence type="ECO:0000256" key="7">
    <source>
        <dbReference type="ARBA" id="ARBA00023136"/>
    </source>
</evidence>
<feature type="transmembrane region" description="Helical" evidence="9">
    <location>
        <begin position="12"/>
        <end position="32"/>
    </location>
</feature>
<keyword evidence="2" id="KW-0813">Transport</keyword>
<feature type="domain" description="Tripartite ATP-independent periplasmic transporters DctQ component" evidence="10">
    <location>
        <begin position="23"/>
        <end position="152"/>
    </location>
</feature>
<evidence type="ECO:0000256" key="2">
    <source>
        <dbReference type="ARBA" id="ARBA00022448"/>
    </source>
</evidence>
<keyword evidence="3" id="KW-1003">Cell membrane</keyword>
<name>A0A1I2MK76_9CLOT</name>
<evidence type="ECO:0000313" key="12">
    <source>
        <dbReference type="Proteomes" id="UP000182135"/>
    </source>
</evidence>
<dbReference type="GO" id="GO:0015740">
    <property type="term" value="P:C4-dicarboxylate transport"/>
    <property type="evidence" value="ECO:0007669"/>
    <property type="project" value="TreeGrafter"/>
</dbReference>
<evidence type="ECO:0000256" key="5">
    <source>
        <dbReference type="ARBA" id="ARBA00022692"/>
    </source>
</evidence>
<dbReference type="InterPro" id="IPR007387">
    <property type="entry name" value="TRAP_DctQ"/>
</dbReference>
<dbReference type="GO" id="GO:0022857">
    <property type="term" value="F:transmembrane transporter activity"/>
    <property type="evidence" value="ECO:0007669"/>
    <property type="project" value="TreeGrafter"/>
</dbReference>
<gene>
    <name evidence="11" type="ORF">SAMN04487885_11558</name>
</gene>
<evidence type="ECO:0000256" key="3">
    <source>
        <dbReference type="ARBA" id="ARBA00022475"/>
    </source>
</evidence>
<keyword evidence="7 9" id="KW-0472">Membrane</keyword>
<evidence type="ECO:0000256" key="1">
    <source>
        <dbReference type="ARBA" id="ARBA00004429"/>
    </source>
</evidence>
<keyword evidence="5 9" id="KW-0812">Transmembrane</keyword>
<evidence type="ECO:0000313" key="11">
    <source>
        <dbReference type="EMBL" id="SFF91842.1"/>
    </source>
</evidence>
<feature type="transmembrane region" description="Helical" evidence="9">
    <location>
        <begin position="131"/>
        <end position="154"/>
    </location>
</feature>
<keyword evidence="4" id="KW-0997">Cell inner membrane</keyword>
<dbReference type="EMBL" id="FOOE01000015">
    <property type="protein sequence ID" value="SFF91842.1"/>
    <property type="molecule type" value="Genomic_DNA"/>
</dbReference>
<dbReference type="Proteomes" id="UP000182135">
    <property type="component" value="Unassembled WGS sequence"/>
</dbReference>
<feature type="transmembrane region" description="Helical" evidence="9">
    <location>
        <begin position="52"/>
        <end position="77"/>
    </location>
</feature>
<keyword evidence="12" id="KW-1185">Reference proteome</keyword>
<evidence type="ECO:0000256" key="6">
    <source>
        <dbReference type="ARBA" id="ARBA00022989"/>
    </source>
</evidence>
<protein>
    <submittedName>
        <fullName evidence="11">C4-dicarboxylate transporter, DctQ subunit</fullName>
    </submittedName>
</protein>
<dbReference type="STRING" id="1529.SAMN04487885_11558"/>
<dbReference type="GO" id="GO:0005886">
    <property type="term" value="C:plasma membrane"/>
    <property type="evidence" value="ECO:0007669"/>
    <property type="project" value="UniProtKB-SubCell"/>
</dbReference>
<evidence type="ECO:0000256" key="8">
    <source>
        <dbReference type="ARBA" id="ARBA00038436"/>
    </source>
</evidence>
<organism evidence="11 12">
    <name type="scientific">Clostridium cadaveris</name>
    <dbReference type="NCBI Taxonomy" id="1529"/>
    <lineage>
        <taxon>Bacteria</taxon>
        <taxon>Bacillati</taxon>
        <taxon>Bacillota</taxon>
        <taxon>Clostridia</taxon>
        <taxon>Eubacteriales</taxon>
        <taxon>Clostridiaceae</taxon>
        <taxon>Clostridium</taxon>
    </lineage>
</organism>
<dbReference type="InterPro" id="IPR055348">
    <property type="entry name" value="DctQ"/>
</dbReference>